<comment type="caution">
    <text evidence="6">The sequence shown here is derived from an EMBL/GenBank/DDBJ whole genome shotgun (WGS) entry which is preliminary data.</text>
</comment>
<dbReference type="InterPro" id="IPR008991">
    <property type="entry name" value="Translation_prot_SH3-like_sf"/>
</dbReference>
<keyword evidence="3" id="KW-0687">Ribonucleoprotein</keyword>
<dbReference type="AlphaFoldDB" id="A0A1U7LNI2"/>
<dbReference type="InterPro" id="IPR014722">
    <property type="entry name" value="Rib_uL2_dom2"/>
</dbReference>
<dbReference type="InterPro" id="IPR005756">
    <property type="entry name" value="Ribosomal_uL24_euk/arc"/>
</dbReference>
<dbReference type="GO" id="GO:0003723">
    <property type="term" value="F:RNA binding"/>
    <property type="evidence" value="ECO:0007669"/>
    <property type="project" value="InterPro"/>
</dbReference>
<dbReference type="STRING" id="1198029.A0A1U7LNI2"/>
<dbReference type="CDD" id="cd06089">
    <property type="entry name" value="KOW_RPL26"/>
    <property type="match status" value="1"/>
</dbReference>
<dbReference type="InterPro" id="IPR005825">
    <property type="entry name" value="Ribosomal_uL24_CS"/>
</dbReference>
<keyword evidence="2 6" id="KW-0689">Ribosomal protein</keyword>
<accession>A0A1U7LNI2</accession>
<keyword evidence="7" id="KW-1185">Reference proteome</keyword>
<dbReference type="Pfam" id="PF00467">
    <property type="entry name" value="KOW"/>
    <property type="match status" value="1"/>
</dbReference>
<feature type="domain" description="KOW" evidence="5">
    <location>
        <begin position="48"/>
        <end position="75"/>
    </location>
</feature>
<dbReference type="GO" id="GO:0006412">
    <property type="term" value="P:translation"/>
    <property type="evidence" value="ECO:0007669"/>
    <property type="project" value="InterPro"/>
</dbReference>
<dbReference type="OrthoDB" id="1688503at2759"/>
<dbReference type="Pfam" id="PF16906">
    <property type="entry name" value="Ribosomal_L26"/>
    <property type="match status" value="1"/>
</dbReference>
<evidence type="ECO:0000313" key="6">
    <source>
        <dbReference type="EMBL" id="OLL24188.1"/>
    </source>
</evidence>
<dbReference type="Gene3D" id="2.30.30.30">
    <property type="match status" value="1"/>
</dbReference>
<dbReference type="EMBL" id="LXFE01000941">
    <property type="protein sequence ID" value="OLL24188.1"/>
    <property type="molecule type" value="Genomic_DNA"/>
</dbReference>
<organism evidence="6 7">
    <name type="scientific">Neolecta irregularis (strain DAH-3)</name>
    <dbReference type="NCBI Taxonomy" id="1198029"/>
    <lineage>
        <taxon>Eukaryota</taxon>
        <taxon>Fungi</taxon>
        <taxon>Dikarya</taxon>
        <taxon>Ascomycota</taxon>
        <taxon>Taphrinomycotina</taxon>
        <taxon>Neolectales</taxon>
        <taxon>Neolectaceae</taxon>
        <taxon>Neolecta</taxon>
    </lineage>
</organism>
<dbReference type="GO" id="GO:0003735">
    <property type="term" value="F:structural constituent of ribosome"/>
    <property type="evidence" value="ECO:0007669"/>
    <property type="project" value="InterPro"/>
</dbReference>
<dbReference type="GO" id="GO:0015934">
    <property type="term" value="C:large ribosomal subunit"/>
    <property type="evidence" value="ECO:0007669"/>
    <property type="project" value="InterPro"/>
</dbReference>
<dbReference type="InterPro" id="IPR005824">
    <property type="entry name" value="KOW"/>
</dbReference>
<dbReference type="GO" id="GO:0030684">
    <property type="term" value="C:preribosome"/>
    <property type="evidence" value="ECO:0007669"/>
    <property type="project" value="EnsemblFungi"/>
</dbReference>
<dbReference type="InterPro" id="IPR041988">
    <property type="entry name" value="Ribosomal_uL24_KOW"/>
</dbReference>
<proteinExistence type="inferred from homology"/>
<protein>
    <submittedName>
        <fullName evidence="6">60S ribosomal protein L26-2</fullName>
    </submittedName>
</protein>
<evidence type="ECO:0000256" key="2">
    <source>
        <dbReference type="ARBA" id="ARBA00022980"/>
    </source>
</evidence>
<feature type="region of interest" description="Disordered" evidence="4">
    <location>
        <begin position="1"/>
        <end position="23"/>
    </location>
</feature>
<dbReference type="SMART" id="SM00739">
    <property type="entry name" value="KOW"/>
    <property type="match status" value="1"/>
</dbReference>
<sequence>MKQSESVSSSRRKSRKAHFSAPSSVRRIIMSSALSKELRDKYKTRSIPIRKDDEVLVVRGSFKGREGKVQQVYRKKFIVHIERVTREKANGASVPVGVSSSNLVITKLKLDKDRENILKRSAAGVKAAKERGTK</sequence>
<evidence type="ECO:0000256" key="3">
    <source>
        <dbReference type="ARBA" id="ARBA00023274"/>
    </source>
</evidence>
<name>A0A1U7LNI2_NEOID</name>
<dbReference type="FunFam" id="2.30.30.30:FF:000009">
    <property type="entry name" value="60S ribosomal protein L26"/>
    <property type="match status" value="1"/>
</dbReference>
<gene>
    <name evidence="6" type="ORF">NEOLI_002999</name>
</gene>
<dbReference type="OMA" id="VQITKLH"/>
<dbReference type="PANTHER" id="PTHR11143">
    <property type="entry name" value="60S RIBOSOMAL PROTEIN L26 FAMILY MEMBER"/>
    <property type="match status" value="1"/>
</dbReference>
<evidence type="ECO:0000313" key="7">
    <source>
        <dbReference type="Proteomes" id="UP000186594"/>
    </source>
</evidence>
<dbReference type="NCBIfam" id="TIGR01080">
    <property type="entry name" value="rplX_A_E"/>
    <property type="match status" value="1"/>
</dbReference>
<comment type="similarity">
    <text evidence="1">Belongs to the universal ribosomal protein uL24 family.</text>
</comment>
<evidence type="ECO:0000256" key="1">
    <source>
        <dbReference type="ARBA" id="ARBA00010618"/>
    </source>
</evidence>
<reference evidence="6 7" key="1">
    <citation type="submission" date="2016-04" db="EMBL/GenBank/DDBJ databases">
        <title>Evolutionary innovation and constraint leading to complex multicellularity in the Ascomycota.</title>
        <authorList>
            <person name="Cisse O."/>
            <person name="Nguyen A."/>
            <person name="Hewitt D.A."/>
            <person name="Jedd G."/>
            <person name="Stajich J.E."/>
        </authorList>
    </citation>
    <scope>NUCLEOTIDE SEQUENCE [LARGE SCALE GENOMIC DNA]</scope>
    <source>
        <strain evidence="6 7">DAH-3</strain>
    </source>
</reference>
<evidence type="ECO:0000259" key="5">
    <source>
        <dbReference type="SMART" id="SM00739"/>
    </source>
</evidence>
<evidence type="ECO:0000256" key="4">
    <source>
        <dbReference type="SAM" id="MobiDB-lite"/>
    </source>
</evidence>
<dbReference type="SUPFAM" id="SSF50104">
    <property type="entry name" value="Translation proteins SH3-like domain"/>
    <property type="match status" value="1"/>
</dbReference>
<dbReference type="PROSITE" id="PS01108">
    <property type="entry name" value="RIBOSOMAL_L24"/>
    <property type="match status" value="1"/>
</dbReference>
<dbReference type="Proteomes" id="UP000186594">
    <property type="component" value="Unassembled WGS sequence"/>
</dbReference>